<gene>
    <name evidence="3" type="ORF">SAMN05444273_10541</name>
</gene>
<name>A0A1M5AIN2_9RHOB</name>
<organism evidence="3 4">
    <name type="scientific">Litoreibacter ascidiaceicola</name>
    <dbReference type="NCBI Taxonomy" id="1486859"/>
    <lineage>
        <taxon>Bacteria</taxon>
        <taxon>Pseudomonadati</taxon>
        <taxon>Pseudomonadota</taxon>
        <taxon>Alphaproteobacteria</taxon>
        <taxon>Rhodobacterales</taxon>
        <taxon>Roseobacteraceae</taxon>
        <taxon>Litoreibacter</taxon>
    </lineage>
</organism>
<dbReference type="PROSITE" id="PS00018">
    <property type="entry name" value="EF_HAND_1"/>
    <property type="match status" value="1"/>
</dbReference>
<dbReference type="InterPro" id="IPR018247">
    <property type="entry name" value="EF_Hand_1_Ca_BS"/>
</dbReference>
<dbReference type="STRING" id="1486859.SAMN05444273_10541"/>
<dbReference type="Pfam" id="PF13202">
    <property type="entry name" value="EF-hand_5"/>
    <property type="match status" value="2"/>
</dbReference>
<evidence type="ECO:0000259" key="2">
    <source>
        <dbReference type="PROSITE" id="PS50222"/>
    </source>
</evidence>
<dbReference type="Gene3D" id="1.10.238.10">
    <property type="entry name" value="EF-hand"/>
    <property type="match status" value="1"/>
</dbReference>
<dbReference type="EMBL" id="FQUV01000005">
    <property type="protein sequence ID" value="SHF29762.1"/>
    <property type="molecule type" value="Genomic_DNA"/>
</dbReference>
<accession>A0A1M5AIN2</accession>
<dbReference type="RefSeq" id="WP_073143789.1">
    <property type="nucleotide sequence ID" value="NZ_FQUV01000005.1"/>
</dbReference>
<dbReference type="Proteomes" id="UP000184144">
    <property type="component" value="Unassembled WGS sequence"/>
</dbReference>
<proteinExistence type="predicted"/>
<feature type="chain" id="PRO_5012409220" evidence="1">
    <location>
        <begin position="21"/>
        <end position="82"/>
    </location>
</feature>
<dbReference type="InterPro" id="IPR011992">
    <property type="entry name" value="EF-hand-dom_pair"/>
</dbReference>
<keyword evidence="4" id="KW-1185">Reference proteome</keyword>
<feature type="signal peptide" evidence="1">
    <location>
        <begin position="1"/>
        <end position="20"/>
    </location>
</feature>
<feature type="domain" description="EF-hand" evidence="2">
    <location>
        <begin position="41"/>
        <end position="76"/>
    </location>
</feature>
<dbReference type="PROSITE" id="PS50222">
    <property type="entry name" value="EF_HAND_2"/>
    <property type="match status" value="1"/>
</dbReference>
<dbReference type="GO" id="GO:0005509">
    <property type="term" value="F:calcium ion binding"/>
    <property type="evidence" value="ECO:0007669"/>
    <property type="project" value="InterPro"/>
</dbReference>
<dbReference type="OrthoDB" id="5470953at2"/>
<evidence type="ECO:0000313" key="4">
    <source>
        <dbReference type="Proteomes" id="UP000184144"/>
    </source>
</evidence>
<sequence>MKNVALAAALAASFASSSHAMTTEIDTDGDGLASLSELMVFYPELTAELFREMDTNEDGLIDDEEMAIAVNLGILADPEVDL</sequence>
<evidence type="ECO:0000256" key="1">
    <source>
        <dbReference type="SAM" id="SignalP"/>
    </source>
</evidence>
<reference evidence="4" key="1">
    <citation type="submission" date="2016-11" db="EMBL/GenBank/DDBJ databases">
        <authorList>
            <person name="Varghese N."/>
            <person name="Submissions S."/>
        </authorList>
    </citation>
    <scope>NUCLEOTIDE SEQUENCE [LARGE SCALE GENOMIC DNA]</scope>
    <source>
        <strain evidence="4">DSM 100566</strain>
    </source>
</reference>
<evidence type="ECO:0000313" key="3">
    <source>
        <dbReference type="EMBL" id="SHF29762.1"/>
    </source>
</evidence>
<dbReference type="AlphaFoldDB" id="A0A1M5AIN2"/>
<protein>
    <submittedName>
        <fullName evidence="3">EF hand</fullName>
    </submittedName>
</protein>
<keyword evidence="1" id="KW-0732">Signal</keyword>
<dbReference type="SUPFAM" id="SSF47473">
    <property type="entry name" value="EF-hand"/>
    <property type="match status" value="1"/>
</dbReference>
<dbReference type="InterPro" id="IPR002048">
    <property type="entry name" value="EF_hand_dom"/>
</dbReference>